<name>A0A514A1M5_9CAUD</name>
<proteinExistence type="predicted"/>
<organism evidence="1 2">
    <name type="scientific">Aeromonas phage LAh10</name>
    <dbReference type="NCBI Taxonomy" id="2591025"/>
    <lineage>
        <taxon>Viruses</taxon>
        <taxon>Duplodnaviria</taxon>
        <taxon>Heunggongvirae</taxon>
        <taxon>Uroviricota</taxon>
        <taxon>Caudoviricetes</taxon>
        <taxon>Chimalliviridae</taxon>
        <taxon>Ludhianavirus</taxon>
        <taxon>Ludhianavirus LAh10</taxon>
    </lineage>
</organism>
<keyword evidence="2" id="KW-1185">Reference proteome</keyword>
<evidence type="ECO:0000313" key="1">
    <source>
        <dbReference type="EMBL" id="QDH47184.1"/>
    </source>
</evidence>
<accession>A0A514A1M5</accession>
<reference evidence="1 2" key="1">
    <citation type="submission" date="2019-04" db="EMBL/GenBank/DDBJ databases">
        <title>Novel bacteriophages capable of disrupting biofilms from clinical strains of Aeromonas hydrophila with intrinsic antibiotic resistance.</title>
        <authorList>
            <person name="Kabwe M."/>
            <person name="Brown T.L."/>
            <person name="Speirs L."/>
            <person name="Ku H."/>
            <person name="Leach M."/>
            <person name="Chan H.T."/>
            <person name="Petrovski S."/>
            <person name="Lock P."/>
            <person name="Tucci J."/>
        </authorList>
    </citation>
    <scope>NUCLEOTIDE SEQUENCE [LARGE SCALE GENOMIC DNA]</scope>
</reference>
<evidence type="ECO:0000313" key="2">
    <source>
        <dbReference type="Proteomes" id="UP000318420"/>
    </source>
</evidence>
<sequence>MANKSTEKIYFDYLNKLLLGTLGGFMHSIADTKAIPQPNQFEGKKSAGGSVMVAWMDTIPLIDHYSKMLNEQIFASAMIGYRDKDNPIMVDVFTVCMTIESIYLIDGDVKYLLVKDSQSVMDNNEIQNVIKDIVAKKYMAGLITIPRAKS</sequence>
<gene>
    <name evidence="1" type="ORF">LAh10_199</name>
</gene>
<dbReference type="Proteomes" id="UP000318420">
    <property type="component" value="Segment"/>
</dbReference>
<protein>
    <submittedName>
        <fullName evidence="1">Uncharacterized protein</fullName>
    </submittedName>
</protein>
<dbReference type="EMBL" id="MK838116">
    <property type="protein sequence ID" value="QDH47184.1"/>
    <property type="molecule type" value="Genomic_DNA"/>
</dbReference>